<dbReference type="EMBL" id="CATOUU010000279">
    <property type="protein sequence ID" value="CAI9923432.1"/>
    <property type="molecule type" value="Genomic_DNA"/>
</dbReference>
<dbReference type="EMBL" id="CAXDID020000012">
    <property type="protein sequence ID" value="CAL5980781.1"/>
    <property type="molecule type" value="Genomic_DNA"/>
</dbReference>
<dbReference type="Proteomes" id="UP001642409">
    <property type="component" value="Unassembled WGS sequence"/>
</dbReference>
<keyword evidence="3" id="KW-1185">Reference proteome</keyword>
<sequence length="130" mass="15660">MLYNLCFFPRRDKFNDDRNQIDVLRYRYQQSQFKTSSMLLVFPHFLSKHILDNQSLRQLIGSTIDKGNIGHLKYTHLDVLFQQQSQYQHAQQIYRLVLLSCLKHELKKWCKMLIQLNNCFSKYAVEDQLS</sequence>
<reference evidence="2 3" key="2">
    <citation type="submission" date="2024-07" db="EMBL/GenBank/DDBJ databases">
        <authorList>
            <person name="Akdeniz Z."/>
        </authorList>
    </citation>
    <scope>NUCLEOTIDE SEQUENCE [LARGE SCALE GENOMIC DNA]</scope>
</reference>
<evidence type="ECO:0000313" key="1">
    <source>
        <dbReference type="EMBL" id="CAI9923432.1"/>
    </source>
</evidence>
<reference evidence="1" key="1">
    <citation type="submission" date="2023-06" db="EMBL/GenBank/DDBJ databases">
        <authorList>
            <person name="Kurt Z."/>
        </authorList>
    </citation>
    <scope>NUCLEOTIDE SEQUENCE</scope>
</reference>
<organism evidence="1">
    <name type="scientific">Hexamita inflata</name>
    <dbReference type="NCBI Taxonomy" id="28002"/>
    <lineage>
        <taxon>Eukaryota</taxon>
        <taxon>Metamonada</taxon>
        <taxon>Diplomonadida</taxon>
        <taxon>Hexamitidae</taxon>
        <taxon>Hexamitinae</taxon>
        <taxon>Hexamita</taxon>
    </lineage>
</organism>
<evidence type="ECO:0000313" key="3">
    <source>
        <dbReference type="Proteomes" id="UP001642409"/>
    </source>
</evidence>
<dbReference type="AlphaFoldDB" id="A0AA86NPT3"/>
<proteinExistence type="predicted"/>
<gene>
    <name evidence="1" type="ORF">HINF_LOCUS11077</name>
    <name evidence="2" type="ORF">HINF_LOCUS6344</name>
</gene>
<protein>
    <submittedName>
        <fullName evidence="2">Hypothetical_protein</fullName>
    </submittedName>
</protein>
<evidence type="ECO:0000313" key="2">
    <source>
        <dbReference type="EMBL" id="CAL5980781.1"/>
    </source>
</evidence>
<name>A0AA86NPT3_9EUKA</name>
<comment type="caution">
    <text evidence="1">The sequence shown here is derived from an EMBL/GenBank/DDBJ whole genome shotgun (WGS) entry which is preliminary data.</text>
</comment>
<accession>A0AA86NPT3</accession>